<name>W6RR77_9HYPH</name>
<organism evidence="1 2">
    <name type="scientific">Rhizobium favelukesii</name>
    <dbReference type="NCBI Taxonomy" id="348824"/>
    <lineage>
        <taxon>Bacteria</taxon>
        <taxon>Pseudomonadati</taxon>
        <taxon>Pseudomonadota</taxon>
        <taxon>Alphaproteobacteria</taxon>
        <taxon>Hyphomicrobiales</taxon>
        <taxon>Rhizobiaceae</taxon>
        <taxon>Rhizobium/Agrobacterium group</taxon>
        <taxon>Rhizobium</taxon>
    </lineage>
</organism>
<keyword evidence="1" id="KW-0614">Plasmid</keyword>
<dbReference type="InterPro" id="IPR036597">
    <property type="entry name" value="Fido-like_dom_sf"/>
</dbReference>
<dbReference type="Proteomes" id="UP000019443">
    <property type="component" value="Plasmid pLPU83c"/>
</dbReference>
<geneLocation type="plasmid" evidence="1 2">
    <name>pLPU83c</name>
</geneLocation>
<dbReference type="KEGG" id="rhl:LPU83_pLPU83c_0786"/>
<proteinExistence type="predicted"/>
<reference evidence="1" key="1">
    <citation type="submission" date="2013-11" db="EMBL/GenBank/DDBJ databases">
        <title>Draft genome sequence of the broad-host-range Rhizobium sp. LPU83 strain, a member of the low-genetic diversity Oregon-like Rhizobium sp. group.</title>
        <authorList>
            <person name="Wibberg D."/>
            <person name="Puehler A."/>
            <person name="Schlueter A."/>
        </authorList>
    </citation>
    <scope>NUCLEOTIDE SEQUENCE [LARGE SCALE GENOMIC DNA]</scope>
    <source>
        <strain evidence="1">LPU83</strain>
        <plasmid evidence="1">pLPU83c</plasmid>
    </source>
</reference>
<dbReference type="HOGENOM" id="CLU_3172492_0_0_5"/>
<dbReference type="EMBL" id="HG916854">
    <property type="protein sequence ID" value="CDM61348.1"/>
    <property type="molecule type" value="Genomic_DNA"/>
</dbReference>
<evidence type="ECO:0000313" key="2">
    <source>
        <dbReference type="Proteomes" id="UP000019443"/>
    </source>
</evidence>
<accession>W6RR77</accession>
<gene>
    <name evidence="1" type="ORF">LPU83_pLPU83c_0786</name>
</gene>
<protein>
    <submittedName>
        <fullName evidence="1">Uncharacterized protein</fullName>
    </submittedName>
</protein>
<dbReference type="AlphaFoldDB" id="W6RR77"/>
<sequence>MVYTAESNPLCYPGTIVLRNKLDLTNQDELDEFETYLPLVDGQHAMT</sequence>
<evidence type="ECO:0000313" key="1">
    <source>
        <dbReference type="EMBL" id="CDM61348.1"/>
    </source>
</evidence>
<dbReference type="Gene3D" id="1.10.3290.10">
    <property type="entry name" value="Fido-like domain"/>
    <property type="match status" value="1"/>
</dbReference>
<keyword evidence="2" id="KW-1185">Reference proteome</keyword>